<evidence type="ECO:0000256" key="2">
    <source>
        <dbReference type="ARBA" id="ARBA00023002"/>
    </source>
</evidence>
<evidence type="ECO:0000256" key="1">
    <source>
        <dbReference type="ARBA" id="ARBA00009986"/>
    </source>
</evidence>
<accession>A0A0H3GS16</accession>
<organism evidence="4 5">
    <name type="scientific">Klebsiella pneumoniae subsp. pneumoniae (strain HS11286)</name>
    <dbReference type="NCBI Taxonomy" id="1125630"/>
    <lineage>
        <taxon>Bacteria</taxon>
        <taxon>Pseudomonadati</taxon>
        <taxon>Pseudomonadota</taxon>
        <taxon>Gammaproteobacteria</taxon>
        <taxon>Enterobacterales</taxon>
        <taxon>Enterobacteriaceae</taxon>
        <taxon>Klebsiella/Raoultella group</taxon>
        <taxon>Klebsiella</taxon>
        <taxon>Klebsiella pneumoniae complex</taxon>
    </lineage>
</organism>
<dbReference type="InterPro" id="IPR016162">
    <property type="entry name" value="Ald_DH_N"/>
</dbReference>
<dbReference type="HOGENOM" id="CLU_005391_6_1_6"/>
<dbReference type="PATRIC" id="fig|1125630.4.peg.3965"/>
<comment type="similarity">
    <text evidence="1">Belongs to the aldehyde dehydrogenase family.</text>
</comment>
<dbReference type="FunFam" id="3.40.605.10:FF:000007">
    <property type="entry name" value="NAD/NADP-dependent betaine aldehyde dehydrogenase"/>
    <property type="match status" value="1"/>
</dbReference>
<dbReference type="GO" id="GO:0016491">
    <property type="term" value="F:oxidoreductase activity"/>
    <property type="evidence" value="ECO:0007669"/>
    <property type="project" value="UniProtKB-KW"/>
</dbReference>
<dbReference type="EMBL" id="CP003200">
    <property type="protein sequence ID" value="AEW62760.1"/>
    <property type="molecule type" value="Genomic_DNA"/>
</dbReference>
<dbReference type="RefSeq" id="WP_004229983.1">
    <property type="nucleotide sequence ID" value="NC_016845.1"/>
</dbReference>
<keyword evidence="2" id="KW-0560">Oxidoreductase</keyword>
<dbReference type="Gene3D" id="3.40.605.10">
    <property type="entry name" value="Aldehyde Dehydrogenase, Chain A, domain 1"/>
    <property type="match status" value="1"/>
</dbReference>
<proteinExistence type="inferred from homology"/>
<dbReference type="KEGG" id="kpm:KPHS_40620"/>
<dbReference type="InterPro" id="IPR016161">
    <property type="entry name" value="Ald_DH/histidinol_DH"/>
</dbReference>
<evidence type="ECO:0000313" key="5">
    <source>
        <dbReference type="Proteomes" id="UP000007841"/>
    </source>
</evidence>
<dbReference type="Pfam" id="PF00171">
    <property type="entry name" value="Aldedh"/>
    <property type="match status" value="1"/>
</dbReference>
<dbReference type="GeneID" id="11849106"/>
<name>A0A0H3GS16_KLEPH</name>
<sequence>MRYAHPGQPGAVVSFKSAYGNFIDGRFVEPLSGEFFMNTSPVDGCNIAQFPRSDARDIDFALDAAHRAAPAWGKTSVQQRSRLLLQVADRIEQHLEYLAVAESWDNGKPIRETLNADLPLAVDHFRYFAGCLRAQEGSTAEIDETTVAYHFHEPLGVVGQIIPWNFPLLMAAWKLAPALAAGNCVVLKPAEQTPLSITLLLELIGDLFPAGVLNVVQGFGRRKRCMRSKVSASKEIFSYR</sequence>
<evidence type="ECO:0000259" key="3">
    <source>
        <dbReference type="Pfam" id="PF00171"/>
    </source>
</evidence>
<feature type="domain" description="Aldehyde dehydrogenase" evidence="3">
    <location>
        <begin position="34"/>
        <end position="221"/>
    </location>
</feature>
<dbReference type="Proteomes" id="UP000007841">
    <property type="component" value="Chromosome"/>
</dbReference>
<evidence type="ECO:0000313" key="4">
    <source>
        <dbReference type="EMBL" id="AEW62760.1"/>
    </source>
</evidence>
<dbReference type="SUPFAM" id="SSF53720">
    <property type="entry name" value="ALDH-like"/>
    <property type="match status" value="1"/>
</dbReference>
<dbReference type="PANTHER" id="PTHR43111">
    <property type="entry name" value="ALDEHYDE DEHYDROGENASE B-RELATED"/>
    <property type="match status" value="1"/>
</dbReference>
<dbReference type="InterPro" id="IPR015590">
    <property type="entry name" value="Aldehyde_DH_dom"/>
</dbReference>
<gene>
    <name evidence="4" type="ordered locus">KPHS_40620</name>
</gene>
<dbReference type="STRING" id="1125630.KPHS_40620"/>
<reference evidence="4 5" key="1">
    <citation type="journal article" date="2012" name="J. Bacteriol.">
        <title>Complete genome sequence of Klebsiella pneumoniae subsp. pneumoniae HS11286, a multidrug-resistant strain isolated from human sputum.</title>
        <authorList>
            <person name="Liu P."/>
            <person name="Li P."/>
            <person name="Jiang X."/>
            <person name="Bi D."/>
            <person name="Xie Y."/>
            <person name="Tai C."/>
            <person name="Deng Z."/>
            <person name="Rajakumar K."/>
            <person name="Ou H.Y."/>
        </authorList>
    </citation>
    <scope>NUCLEOTIDE SEQUENCE [LARGE SCALE GENOMIC DNA]</scope>
    <source>
        <strain evidence="4 5">HS11286</strain>
    </source>
</reference>
<protein>
    <submittedName>
        <fullName evidence="4">Aldehyde dehydrogenase B (Lactaldehyde dehydrogenase)</fullName>
    </submittedName>
</protein>
<dbReference type="AlphaFoldDB" id="A0A0H3GS16"/>
<dbReference type="RefSeq" id="YP_005228362.1">
    <property type="nucleotide sequence ID" value="NC_016845.1"/>
</dbReference>
<keyword evidence="5" id="KW-1185">Reference proteome</keyword>
<dbReference type="PANTHER" id="PTHR43111:SF1">
    <property type="entry name" value="ALDEHYDE DEHYDROGENASE B-RELATED"/>
    <property type="match status" value="1"/>
</dbReference>